<dbReference type="Pfam" id="PF01408">
    <property type="entry name" value="GFO_IDH_MocA"/>
    <property type="match status" value="1"/>
</dbReference>
<organism evidence="4 5">
    <name type="scientific">Cohnella hashimotonis</name>
    <dbReference type="NCBI Taxonomy" id="2826895"/>
    <lineage>
        <taxon>Bacteria</taxon>
        <taxon>Bacillati</taxon>
        <taxon>Bacillota</taxon>
        <taxon>Bacilli</taxon>
        <taxon>Bacillales</taxon>
        <taxon>Paenibacillaceae</taxon>
        <taxon>Cohnella</taxon>
    </lineage>
</organism>
<dbReference type="Proteomes" id="UP001161691">
    <property type="component" value="Unassembled WGS sequence"/>
</dbReference>
<dbReference type="SUPFAM" id="SSF51735">
    <property type="entry name" value="NAD(P)-binding Rossmann-fold domains"/>
    <property type="match status" value="1"/>
</dbReference>
<reference evidence="4" key="1">
    <citation type="submission" date="2023-04" db="EMBL/GenBank/DDBJ databases">
        <title>Comparative genomic analysis of Cohnella hashimotonis sp. nov., isolated from the International Space Station.</title>
        <authorList>
            <person name="Venkateswaran K."/>
            <person name="Simpson A."/>
        </authorList>
    </citation>
    <scope>NUCLEOTIDE SEQUENCE</scope>
    <source>
        <strain evidence="4">F6_2S_P_1</strain>
    </source>
</reference>
<dbReference type="PANTHER" id="PTHR43818:SF11">
    <property type="entry name" value="BCDNA.GH03377"/>
    <property type="match status" value="1"/>
</dbReference>
<dbReference type="InterPro" id="IPR036291">
    <property type="entry name" value="NAD(P)-bd_dom_sf"/>
</dbReference>
<dbReference type="InterPro" id="IPR055170">
    <property type="entry name" value="GFO_IDH_MocA-like_dom"/>
</dbReference>
<sequence>MSVRKALLIGVGGFGRNHLNELARLTDAGLLELAAISDVRLTESAAALVAERGIRHYADYRDMLSAETGADFVVISTPIPLHAPMSIGAMEAGYHVLLEKPPAALLQDVDRIAETAARTGKLCAVNFFAPSRKAQSLIANAIASGEIGRVERFKAIALLQRAAAYFGRTPWAGKLTAAGNVVLDGAFHNPAAHLLYSMLKLAETAADAVGRESQPVSVAAEMYHANPIESDDTTAMRVEMSDGTPLCYYVTLCAKETETQRIRIEGTEGTIEWNYDDQVKIWRYGLGKTYDCAEGGFVERRYRNLIRSIDGLDGLDVSLDSARRFTLVANGAFESARVIRGIPPAFVRLSDAQDQPGAYIEGIETAIKDAFAAGKLLSETGLPWAAQPESFDLRAYRRFPQRFRMTAPSTGRSEEEGKL</sequence>
<dbReference type="InterPro" id="IPR050463">
    <property type="entry name" value="Gfo/Idh/MocA_oxidrdct_glycsds"/>
</dbReference>
<dbReference type="Gene3D" id="3.40.50.720">
    <property type="entry name" value="NAD(P)-binding Rossmann-like Domain"/>
    <property type="match status" value="1"/>
</dbReference>
<comment type="caution">
    <text evidence="4">The sequence shown here is derived from an EMBL/GenBank/DDBJ whole genome shotgun (WGS) entry which is preliminary data.</text>
</comment>
<name>A0ABT6TN15_9BACL</name>
<evidence type="ECO:0000313" key="5">
    <source>
        <dbReference type="Proteomes" id="UP001161691"/>
    </source>
</evidence>
<dbReference type="RefSeq" id="WP_282910989.1">
    <property type="nucleotide sequence ID" value="NZ_JAGRPV010000001.1"/>
</dbReference>
<keyword evidence="5" id="KW-1185">Reference proteome</keyword>
<dbReference type="SUPFAM" id="SSF55347">
    <property type="entry name" value="Glyceraldehyde-3-phosphate dehydrogenase-like, C-terminal domain"/>
    <property type="match status" value="1"/>
</dbReference>
<dbReference type="InterPro" id="IPR000683">
    <property type="entry name" value="Gfo/Idh/MocA-like_OxRdtase_N"/>
</dbReference>
<proteinExistence type="predicted"/>
<dbReference type="Pfam" id="PF22725">
    <property type="entry name" value="GFO_IDH_MocA_C3"/>
    <property type="match status" value="1"/>
</dbReference>
<evidence type="ECO:0000256" key="1">
    <source>
        <dbReference type="ARBA" id="ARBA00023002"/>
    </source>
</evidence>
<feature type="domain" description="GFO/IDH/MocA-like oxidoreductase" evidence="3">
    <location>
        <begin position="139"/>
        <end position="272"/>
    </location>
</feature>
<accession>A0ABT6TN15</accession>
<evidence type="ECO:0000259" key="3">
    <source>
        <dbReference type="Pfam" id="PF22725"/>
    </source>
</evidence>
<dbReference type="Gene3D" id="3.30.360.10">
    <property type="entry name" value="Dihydrodipicolinate Reductase, domain 2"/>
    <property type="match status" value="1"/>
</dbReference>
<feature type="domain" description="Gfo/Idh/MocA-like oxidoreductase N-terminal" evidence="2">
    <location>
        <begin position="5"/>
        <end position="127"/>
    </location>
</feature>
<evidence type="ECO:0000313" key="4">
    <source>
        <dbReference type="EMBL" id="MDI4648261.1"/>
    </source>
</evidence>
<gene>
    <name evidence="4" type="ORF">KB449_25140</name>
</gene>
<protein>
    <submittedName>
        <fullName evidence="4">Gfo/Idh/MocA family oxidoreductase</fullName>
    </submittedName>
</protein>
<dbReference type="EMBL" id="JAGRPV010000001">
    <property type="protein sequence ID" value="MDI4648261.1"/>
    <property type="molecule type" value="Genomic_DNA"/>
</dbReference>
<keyword evidence="1" id="KW-0560">Oxidoreductase</keyword>
<evidence type="ECO:0000259" key="2">
    <source>
        <dbReference type="Pfam" id="PF01408"/>
    </source>
</evidence>
<dbReference type="PANTHER" id="PTHR43818">
    <property type="entry name" value="BCDNA.GH03377"/>
    <property type="match status" value="1"/>
</dbReference>